<proteinExistence type="predicted"/>
<gene>
    <name evidence="1" type="ORF">DSO57_1008364</name>
</gene>
<evidence type="ECO:0000313" key="1">
    <source>
        <dbReference type="EMBL" id="KAJ9055021.1"/>
    </source>
</evidence>
<accession>A0ACC2RY46</accession>
<comment type="caution">
    <text evidence="1">The sequence shown here is derived from an EMBL/GenBank/DDBJ whole genome shotgun (WGS) entry which is preliminary data.</text>
</comment>
<organism evidence="1 2">
    <name type="scientific">Entomophthora muscae</name>
    <dbReference type="NCBI Taxonomy" id="34485"/>
    <lineage>
        <taxon>Eukaryota</taxon>
        <taxon>Fungi</taxon>
        <taxon>Fungi incertae sedis</taxon>
        <taxon>Zoopagomycota</taxon>
        <taxon>Entomophthoromycotina</taxon>
        <taxon>Entomophthoromycetes</taxon>
        <taxon>Entomophthorales</taxon>
        <taxon>Entomophthoraceae</taxon>
        <taxon>Entomophthora</taxon>
    </lineage>
</organism>
<reference evidence="1" key="1">
    <citation type="submission" date="2022-04" db="EMBL/GenBank/DDBJ databases">
        <title>Genome of the entomopathogenic fungus Entomophthora muscae.</title>
        <authorList>
            <person name="Elya C."/>
            <person name="Lovett B.R."/>
            <person name="Lee E."/>
            <person name="Macias A.M."/>
            <person name="Hajek A.E."/>
            <person name="De Bivort B.L."/>
            <person name="Kasson M.T."/>
            <person name="De Fine Licht H.H."/>
            <person name="Stajich J.E."/>
        </authorList>
    </citation>
    <scope>NUCLEOTIDE SEQUENCE</scope>
    <source>
        <strain evidence="1">Berkeley</strain>
    </source>
</reference>
<evidence type="ECO:0000313" key="2">
    <source>
        <dbReference type="Proteomes" id="UP001165960"/>
    </source>
</evidence>
<protein>
    <submittedName>
        <fullName evidence="1">Uncharacterized protein</fullName>
    </submittedName>
</protein>
<dbReference type="Proteomes" id="UP001165960">
    <property type="component" value="Unassembled WGS sequence"/>
</dbReference>
<dbReference type="EMBL" id="QTSX02006415">
    <property type="protein sequence ID" value="KAJ9055021.1"/>
    <property type="molecule type" value="Genomic_DNA"/>
</dbReference>
<name>A0ACC2RY46_9FUNG</name>
<sequence>MSGSAFPAIMKSVATNFPSLPANKSYNTQGALNELPLDVSNSMNQSDANIELQALPPNQEHCQFELLIPTQVIP</sequence>
<keyword evidence="2" id="KW-1185">Reference proteome</keyword>